<dbReference type="PATRIC" id="fig|398512.5.peg.909"/>
<name>A0A0L6JIQ0_9FIRM</name>
<comment type="caution">
    <text evidence="3">The sequence shown here is derived from an EMBL/GenBank/DDBJ whole genome shotgun (WGS) entry which is preliminary data.</text>
</comment>
<keyword evidence="1" id="KW-0175">Coiled coil</keyword>
<dbReference type="AlphaFoldDB" id="A0A0L6JIQ0"/>
<accession>A0A0L6JIQ0</accession>
<dbReference type="InterPro" id="IPR040840">
    <property type="entry name" value="TcA_TcB_BD"/>
</dbReference>
<keyword evidence="4" id="KW-1185">Reference proteome</keyword>
<organism evidence="3 4">
    <name type="scientific">Pseudobacteroides cellulosolvens ATCC 35603 = DSM 2933</name>
    <dbReference type="NCBI Taxonomy" id="398512"/>
    <lineage>
        <taxon>Bacteria</taxon>
        <taxon>Bacillati</taxon>
        <taxon>Bacillota</taxon>
        <taxon>Clostridia</taxon>
        <taxon>Eubacteriales</taxon>
        <taxon>Oscillospiraceae</taxon>
        <taxon>Pseudobacteroides</taxon>
    </lineage>
</organism>
<evidence type="ECO:0000313" key="4">
    <source>
        <dbReference type="Proteomes" id="UP000036923"/>
    </source>
</evidence>
<evidence type="ECO:0000259" key="2">
    <source>
        <dbReference type="Pfam" id="PF18276"/>
    </source>
</evidence>
<dbReference type="eggNOG" id="COG2351">
    <property type="taxonomic scope" value="Bacteria"/>
</dbReference>
<gene>
    <name evidence="3" type="ORF">Bccel_0875</name>
</gene>
<evidence type="ECO:0000256" key="1">
    <source>
        <dbReference type="SAM" id="Coils"/>
    </source>
</evidence>
<proteinExistence type="predicted"/>
<dbReference type="EMBL" id="LGTC01000001">
    <property type="protein sequence ID" value="KNY25615.1"/>
    <property type="molecule type" value="Genomic_DNA"/>
</dbReference>
<protein>
    <recommendedName>
        <fullName evidence="2">Tc toxin complex TcA C-terminal TcB-binding domain-containing protein</fullName>
    </recommendedName>
</protein>
<dbReference type="Pfam" id="PF18276">
    <property type="entry name" value="TcA_TcB_BD"/>
    <property type="match status" value="1"/>
</dbReference>
<sequence>MQERVFQANAAGFEIKQIDKQITSQQIRMEIANQEITNQQKMIDNANEVEEFIKNKYTNEELYTWMRGSLKTLYHQVYSLAYELAKKAEKTYCFERGISSSNFIHSGYFDAGRDGLLAGEKLYVGLKQLESAYQNEQGYEYEIVKQISLHQLNPLAIIKLREIGKCEFVIPEVLFEMDYPGHYKRRIKSVSVSIPCIAGPYTGVNATLSLLENKFRNTAIGGKTYEENTEETDERFSSYNIPINVIAASTSLNDSGMFELNFKDERYLPFEGAGVISKWRLELPTFRQFDYHTITDVIIQLRYTACEGGERLKSAATKSLLKRLESIQHELNEKGLHQAFSIKHDMPNEWHLLNKIGAVDLKIDKSRLPYMAQIIDADIENVMFIAKVLDNPVSFSVKVDGSTTALDRIDEWKLCKGSSSDIKLGKVFTLSVDPAELDKLEELVMVVKYSIK</sequence>
<evidence type="ECO:0000313" key="3">
    <source>
        <dbReference type="EMBL" id="KNY25615.1"/>
    </source>
</evidence>
<reference evidence="4" key="1">
    <citation type="submission" date="2015-07" db="EMBL/GenBank/DDBJ databases">
        <title>Near-Complete Genome Sequence of the Cellulolytic Bacterium Bacteroides (Pseudobacteroides) cellulosolvens ATCC 35603.</title>
        <authorList>
            <person name="Dassa B."/>
            <person name="Utturkar S.M."/>
            <person name="Klingeman D.M."/>
            <person name="Hurt R.A."/>
            <person name="Keller M."/>
            <person name="Xu J."/>
            <person name="Reddy Y.H.K."/>
            <person name="Borovok I."/>
            <person name="Grinberg I.R."/>
            <person name="Lamed R."/>
            <person name="Zhivin O."/>
            <person name="Bayer E.A."/>
            <person name="Brown S.D."/>
        </authorList>
    </citation>
    <scope>NUCLEOTIDE SEQUENCE [LARGE SCALE GENOMIC DNA]</scope>
    <source>
        <strain evidence="4">DSM 2933</strain>
    </source>
</reference>
<feature type="domain" description="Tc toxin complex TcA C-terminal TcB-binding" evidence="2">
    <location>
        <begin position="20"/>
        <end position="305"/>
    </location>
</feature>
<dbReference type="STRING" id="398512.Bccel_0875"/>
<feature type="coiled-coil region" evidence="1">
    <location>
        <begin position="15"/>
        <end position="49"/>
    </location>
</feature>
<dbReference type="Proteomes" id="UP000036923">
    <property type="component" value="Unassembled WGS sequence"/>
</dbReference>
<dbReference type="RefSeq" id="WP_050753088.1">
    <property type="nucleotide sequence ID" value="NZ_LGTC01000001.1"/>
</dbReference>